<sequence>MQAIAERGFPSPSLRITGTGSDLDILRRTGDRLAKFTHSLGLKFQFHPFLLINIDDYDPTSTVLLFLGETLAVNCVLYLHRLLGDRDRARLFLRKIKSMSPKTHVGQSIQLSVIHRMAEVQATLEECMKY</sequence>
<reference evidence="4" key="1">
    <citation type="submission" date="2022-12" db="EMBL/GenBank/DDBJ databases">
        <title>Draft genome assemblies for two species of Escallonia (Escalloniales).</title>
        <authorList>
            <person name="Chanderbali A."/>
            <person name="Dervinis C."/>
            <person name="Anghel I."/>
            <person name="Soltis D."/>
            <person name="Soltis P."/>
            <person name="Zapata F."/>
        </authorList>
    </citation>
    <scope>NUCLEOTIDE SEQUENCE</scope>
    <source>
        <strain evidence="4">UCBG92.1500</strain>
        <tissue evidence="4">Leaf</tissue>
    </source>
</reference>
<name>A0AA88RF72_9ASTE</name>
<dbReference type="PROSITE" id="PS50985">
    <property type="entry name" value="GRAS"/>
    <property type="match status" value="1"/>
</dbReference>
<protein>
    <submittedName>
        <fullName evidence="4">Uncharacterized protein</fullName>
    </submittedName>
</protein>
<dbReference type="Pfam" id="PF03514">
    <property type="entry name" value="GRAS"/>
    <property type="match status" value="1"/>
</dbReference>
<evidence type="ECO:0000256" key="2">
    <source>
        <dbReference type="ARBA" id="ARBA00023163"/>
    </source>
</evidence>
<organism evidence="4 5">
    <name type="scientific">Escallonia rubra</name>
    <dbReference type="NCBI Taxonomy" id="112253"/>
    <lineage>
        <taxon>Eukaryota</taxon>
        <taxon>Viridiplantae</taxon>
        <taxon>Streptophyta</taxon>
        <taxon>Embryophyta</taxon>
        <taxon>Tracheophyta</taxon>
        <taxon>Spermatophyta</taxon>
        <taxon>Magnoliopsida</taxon>
        <taxon>eudicotyledons</taxon>
        <taxon>Gunneridae</taxon>
        <taxon>Pentapetalae</taxon>
        <taxon>asterids</taxon>
        <taxon>campanulids</taxon>
        <taxon>Escalloniales</taxon>
        <taxon>Escalloniaceae</taxon>
        <taxon>Escallonia</taxon>
    </lineage>
</organism>
<proteinExistence type="inferred from homology"/>
<feature type="region of interest" description="SAW" evidence="3">
    <location>
        <begin position="114"/>
        <end position="130"/>
    </location>
</feature>
<keyword evidence="5" id="KW-1185">Reference proteome</keyword>
<evidence type="ECO:0000256" key="1">
    <source>
        <dbReference type="ARBA" id="ARBA00023015"/>
    </source>
</evidence>
<gene>
    <name evidence="4" type="ORF">RJ640_008118</name>
</gene>
<evidence type="ECO:0000313" key="5">
    <source>
        <dbReference type="Proteomes" id="UP001187471"/>
    </source>
</evidence>
<evidence type="ECO:0000313" key="4">
    <source>
        <dbReference type="EMBL" id="KAK2985902.1"/>
    </source>
</evidence>
<evidence type="ECO:0000256" key="3">
    <source>
        <dbReference type="PROSITE-ProRule" id="PRU01191"/>
    </source>
</evidence>
<dbReference type="Proteomes" id="UP001187471">
    <property type="component" value="Unassembled WGS sequence"/>
</dbReference>
<comment type="caution">
    <text evidence="4">The sequence shown here is derived from an EMBL/GenBank/DDBJ whole genome shotgun (WGS) entry which is preliminary data.</text>
</comment>
<accession>A0AA88RF72</accession>
<dbReference type="InterPro" id="IPR005202">
    <property type="entry name" value="TF_GRAS"/>
</dbReference>
<keyword evidence="1" id="KW-0805">Transcription regulation</keyword>
<feature type="short sequence motif" description="LXXLL motif" evidence="3">
    <location>
        <begin position="79"/>
        <end position="83"/>
    </location>
</feature>
<dbReference type="AlphaFoldDB" id="A0AA88RF72"/>
<comment type="caution">
    <text evidence="3">Lacks conserved residue(s) required for the propagation of feature annotation.</text>
</comment>
<comment type="similarity">
    <text evidence="3">Belongs to the GRAS family.</text>
</comment>
<keyword evidence="2" id="KW-0804">Transcription</keyword>
<dbReference type="PANTHER" id="PTHR31636">
    <property type="entry name" value="OSJNBA0084A10.13 PROTEIN-RELATED"/>
    <property type="match status" value="1"/>
</dbReference>
<dbReference type="EMBL" id="JAVXUO010001110">
    <property type="protein sequence ID" value="KAK2985902.1"/>
    <property type="molecule type" value="Genomic_DNA"/>
</dbReference>